<evidence type="ECO:0000259" key="2">
    <source>
        <dbReference type="PROSITE" id="PS50042"/>
    </source>
</evidence>
<dbReference type="InterPro" id="IPR014710">
    <property type="entry name" value="RmlC-like_jellyroll"/>
</dbReference>
<dbReference type="Pfam" id="PF00027">
    <property type="entry name" value="cNMP_binding"/>
    <property type="match status" value="1"/>
</dbReference>
<dbReference type="Proteomes" id="UP001164746">
    <property type="component" value="Chromosome 14"/>
</dbReference>
<dbReference type="PROSITE" id="PS50042">
    <property type="entry name" value="CNMP_BINDING_3"/>
    <property type="match status" value="1"/>
</dbReference>
<feature type="compositionally biased region" description="Polar residues" evidence="1">
    <location>
        <begin position="72"/>
        <end position="102"/>
    </location>
</feature>
<evidence type="ECO:0000313" key="4">
    <source>
        <dbReference type="Proteomes" id="UP001164746"/>
    </source>
</evidence>
<dbReference type="PANTHER" id="PTHR23011:SF28">
    <property type="entry name" value="CYCLIC NUCLEOTIDE-BINDING DOMAIN CONTAINING PROTEIN"/>
    <property type="match status" value="1"/>
</dbReference>
<feature type="region of interest" description="Disordered" evidence="1">
    <location>
        <begin position="553"/>
        <end position="583"/>
    </location>
</feature>
<protein>
    <submittedName>
        <fullName evidence="3">CNBD2-like protein</fullName>
    </submittedName>
</protein>
<organism evidence="3 4">
    <name type="scientific">Mya arenaria</name>
    <name type="common">Soft-shell clam</name>
    <dbReference type="NCBI Taxonomy" id="6604"/>
    <lineage>
        <taxon>Eukaryota</taxon>
        <taxon>Metazoa</taxon>
        <taxon>Spiralia</taxon>
        <taxon>Lophotrochozoa</taxon>
        <taxon>Mollusca</taxon>
        <taxon>Bivalvia</taxon>
        <taxon>Autobranchia</taxon>
        <taxon>Heteroconchia</taxon>
        <taxon>Euheterodonta</taxon>
        <taxon>Imparidentia</taxon>
        <taxon>Neoheterodontei</taxon>
        <taxon>Myida</taxon>
        <taxon>Myoidea</taxon>
        <taxon>Myidae</taxon>
        <taxon>Mya</taxon>
    </lineage>
</organism>
<dbReference type="PANTHER" id="PTHR23011">
    <property type="entry name" value="CYCLIC NUCLEOTIDE-BINDING DOMAIN CONTAINING PROTEIN"/>
    <property type="match status" value="1"/>
</dbReference>
<reference evidence="3" key="1">
    <citation type="submission" date="2022-11" db="EMBL/GenBank/DDBJ databases">
        <title>Centuries of genome instability and evolution in soft-shell clam transmissible cancer (bioRxiv).</title>
        <authorList>
            <person name="Hart S.F.M."/>
            <person name="Yonemitsu M.A."/>
            <person name="Giersch R.M."/>
            <person name="Beal B.F."/>
            <person name="Arriagada G."/>
            <person name="Davis B.W."/>
            <person name="Ostrander E.A."/>
            <person name="Goff S.P."/>
            <person name="Metzger M.J."/>
        </authorList>
    </citation>
    <scope>NUCLEOTIDE SEQUENCE</scope>
    <source>
        <strain evidence="3">MELC-2E11</strain>
        <tissue evidence="3">Siphon/mantle</tissue>
    </source>
</reference>
<dbReference type="InterPro" id="IPR000595">
    <property type="entry name" value="cNMP-bd_dom"/>
</dbReference>
<name>A0ABY7FT70_MYAAR</name>
<dbReference type="SMART" id="SM00100">
    <property type="entry name" value="cNMP"/>
    <property type="match status" value="1"/>
</dbReference>
<proteinExistence type="predicted"/>
<dbReference type="InterPro" id="IPR018490">
    <property type="entry name" value="cNMP-bd_dom_sf"/>
</dbReference>
<feature type="domain" description="Cyclic nucleotide-binding" evidence="2">
    <location>
        <begin position="279"/>
        <end position="363"/>
    </location>
</feature>
<evidence type="ECO:0000313" key="3">
    <source>
        <dbReference type="EMBL" id="WAR25357.1"/>
    </source>
</evidence>
<feature type="region of interest" description="Disordered" evidence="1">
    <location>
        <begin position="67"/>
        <end position="104"/>
    </location>
</feature>
<feature type="region of interest" description="Disordered" evidence="1">
    <location>
        <begin position="490"/>
        <end position="520"/>
    </location>
</feature>
<dbReference type="EMBL" id="CP111025">
    <property type="protein sequence ID" value="WAR25357.1"/>
    <property type="molecule type" value="Genomic_DNA"/>
</dbReference>
<evidence type="ECO:0000256" key="1">
    <source>
        <dbReference type="SAM" id="MobiDB-lite"/>
    </source>
</evidence>
<gene>
    <name evidence="3" type="ORF">MAR_011061</name>
</gene>
<dbReference type="CDD" id="cd00038">
    <property type="entry name" value="CAP_ED"/>
    <property type="match status" value="1"/>
</dbReference>
<keyword evidence="4" id="KW-1185">Reference proteome</keyword>
<dbReference type="SUPFAM" id="SSF51206">
    <property type="entry name" value="cAMP-binding domain-like"/>
    <property type="match status" value="2"/>
</dbReference>
<dbReference type="Gene3D" id="2.60.120.10">
    <property type="entry name" value="Jelly Rolls"/>
    <property type="match status" value="1"/>
</dbReference>
<feature type="compositionally biased region" description="Polar residues" evidence="1">
    <location>
        <begin position="503"/>
        <end position="512"/>
    </location>
</feature>
<sequence>MDNFGADILKARTMLVPDHVVSTRRRQTLHVTSFHRGKSALELSRSTASPIRHLTVRWESLTPVAKRRPSKNIHSSAGSLTTPRRLSFTPPNIKTRRSSSQPDAHLTAALSVVPKFSHRRGSVQLKVHTGSHGGGSISGQRRKSKIPAVTEEEWLDRKKRLMAKFRMAGRLAVFCSRNFKQHCLRINEADDELAPYIRRLHFHEDEATDDLLIDLSKFKANRQMRIPEKIKHILSKPQAERTEDELYHVVLGMRNLKSIAEYPNRMQRKFAQVGLYEKYESKRVVVRQGHPASAYYFILSGAVVVMVMDEESKYARPVAHLYKGQTFGELAIINGTKRNSTVICKETCEFMSISAQDYHRILMAGGVKNINDPDQEIFLRNLSCLSGWPLHLLPEHPSKSQFLYFKNKEVIVRDSLYSDWLIFVKSGSVQVLKKLKRVEPLEWKKKKKPEAMTDRQRRDVVIRRLEWRRFLPEVGVPLENGEEVELLSTGRPVPYQHPGPGSGDTTPRSQDTPTKRAPQIPNLWPFKVDLSEIKPVQYLDEYRTHSSLMHRARTTDGLQPPGADGQGGTLPRVKNRKGSRERSASIIKEEETELLGYQPHIRTIIEDVVLGEQPSLSVVSGGADVLLLNKQFYLEHASEKLLRDMRNELCPYPSDEELQARLQVSVDWHHFRKATLCRSVEAVTARRQMKHSLKGTKVQEAFAF</sequence>
<accession>A0ABY7FT70</accession>